<organism evidence="11 12">
    <name type="scientific">Salvia divinorum</name>
    <name type="common">Maria pastora</name>
    <name type="synonym">Diviner's sage</name>
    <dbReference type="NCBI Taxonomy" id="28513"/>
    <lineage>
        <taxon>Eukaryota</taxon>
        <taxon>Viridiplantae</taxon>
        <taxon>Streptophyta</taxon>
        <taxon>Embryophyta</taxon>
        <taxon>Tracheophyta</taxon>
        <taxon>Spermatophyta</taxon>
        <taxon>Magnoliopsida</taxon>
        <taxon>eudicotyledons</taxon>
        <taxon>Gunneridae</taxon>
        <taxon>Pentapetalae</taxon>
        <taxon>asterids</taxon>
        <taxon>lamiids</taxon>
        <taxon>Lamiales</taxon>
        <taxon>Lamiaceae</taxon>
        <taxon>Nepetoideae</taxon>
        <taxon>Mentheae</taxon>
        <taxon>Salviinae</taxon>
        <taxon>Salvia</taxon>
        <taxon>Salvia subgen. Calosphace</taxon>
    </lineage>
</organism>
<keyword evidence="7" id="KW-0449">Lipoprotein</keyword>
<dbReference type="EMBL" id="JBEAFC010000002">
    <property type="protein sequence ID" value="KAL1566968.1"/>
    <property type="molecule type" value="Genomic_DNA"/>
</dbReference>
<feature type="chain" id="PRO_5044843728" evidence="9">
    <location>
        <begin position="25"/>
        <end position="400"/>
    </location>
</feature>
<feature type="signal peptide" evidence="9">
    <location>
        <begin position="1"/>
        <end position="24"/>
    </location>
</feature>
<dbReference type="PANTHER" id="PTHR32382:SF4">
    <property type="entry name" value="FASCICLIN-LIKE ARABINOGALACTAN PROTEIN 1"/>
    <property type="match status" value="1"/>
</dbReference>
<gene>
    <name evidence="11" type="ORF">AAHA92_02500</name>
</gene>
<dbReference type="PANTHER" id="PTHR32382">
    <property type="entry name" value="FASCICLIN-LIKE ARABINOGALACTAN PROTEIN"/>
    <property type="match status" value="1"/>
</dbReference>
<keyword evidence="5 9" id="KW-0732">Signal</keyword>
<dbReference type="AlphaFoldDB" id="A0ABD1IE38"/>
<keyword evidence="3" id="KW-1003">Cell membrane</keyword>
<evidence type="ECO:0000256" key="7">
    <source>
        <dbReference type="ARBA" id="ARBA00023288"/>
    </source>
</evidence>
<dbReference type="InterPro" id="IPR000782">
    <property type="entry name" value="FAS1_domain"/>
</dbReference>
<dbReference type="SMART" id="SM00554">
    <property type="entry name" value="FAS1"/>
    <property type="match status" value="1"/>
</dbReference>
<evidence type="ECO:0000256" key="4">
    <source>
        <dbReference type="ARBA" id="ARBA00022622"/>
    </source>
</evidence>
<evidence type="ECO:0000256" key="3">
    <source>
        <dbReference type="ARBA" id="ARBA00022475"/>
    </source>
</evidence>
<comment type="similarity">
    <text evidence="2">Belongs to the fasciclin-like AGP family.</text>
</comment>
<dbReference type="GO" id="GO:0005886">
    <property type="term" value="C:plasma membrane"/>
    <property type="evidence" value="ECO:0007669"/>
    <property type="project" value="UniProtKB-SubCell"/>
</dbReference>
<comment type="subcellular location">
    <subcellularLocation>
        <location evidence="1">Cell membrane</location>
        <topology evidence="1">Lipid-anchor</topology>
        <topology evidence="1">GPI-anchor</topology>
    </subcellularLocation>
</comment>
<comment type="caution">
    <text evidence="11">The sequence shown here is derived from an EMBL/GenBank/DDBJ whole genome shotgun (WGS) entry which is preliminary data.</text>
</comment>
<sequence>MELHQAAATLITLTLFLLPSTTNAHNISSILAKYPDFSTFNNYLTITLLAPEIYRRETITVCAVDNPAMDRFLSNGLTLGAIKNVLSLHVLLDYFDAEKLLLIPNGTAQSATLFQATGFSPDSSGFVQITNLNGGNVGFSPKDDSRAAPVAATFVKSVEAVPHNLSVIQISAALLSSAAKATAPVPAPTPAPAPSEVNFTVALWTHGCSAFAALLLASAAVEQTFEANSLTGLTVFCPSDEAMISFIPIFENLTVDGKQSLLEYHGMGFYKSLSSLRSTNGPASTLATDGATKQFRVNVQNDGNDVTVKTPMVTAKIVGTVLDKDPLAIFQLDKVLMPLELFSSPAPEAHAKAPKPSAPAPDAPAGSPADGPNRKSNGAAARFISSGVILSIGFAFLLQF</sequence>
<evidence type="ECO:0000256" key="6">
    <source>
        <dbReference type="ARBA" id="ARBA00023136"/>
    </source>
</evidence>
<dbReference type="Gene3D" id="2.30.180.10">
    <property type="entry name" value="FAS1 domain"/>
    <property type="match status" value="2"/>
</dbReference>
<feature type="domain" description="FAS1" evidence="10">
    <location>
        <begin position="24"/>
        <end position="174"/>
    </location>
</feature>
<feature type="domain" description="FAS1" evidence="10">
    <location>
        <begin position="195"/>
        <end position="336"/>
    </location>
</feature>
<dbReference type="PROSITE" id="PS50213">
    <property type="entry name" value="FAS1"/>
    <property type="match status" value="2"/>
</dbReference>
<evidence type="ECO:0000256" key="2">
    <source>
        <dbReference type="ARBA" id="ARBA00007843"/>
    </source>
</evidence>
<evidence type="ECO:0000313" key="12">
    <source>
        <dbReference type="Proteomes" id="UP001567538"/>
    </source>
</evidence>
<evidence type="ECO:0000256" key="5">
    <source>
        <dbReference type="ARBA" id="ARBA00022729"/>
    </source>
</evidence>
<dbReference type="InterPro" id="IPR036378">
    <property type="entry name" value="FAS1_dom_sf"/>
</dbReference>
<keyword evidence="6" id="KW-0472">Membrane</keyword>
<keyword evidence="4" id="KW-0325">Glycoprotein</keyword>
<evidence type="ECO:0000256" key="8">
    <source>
        <dbReference type="SAM" id="MobiDB-lite"/>
    </source>
</evidence>
<evidence type="ECO:0000256" key="1">
    <source>
        <dbReference type="ARBA" id="ARBA00004609"/>
    </source>
</evidence>
<name>A0ABD1IE38_SALDI</name>
<dbReference type="GO" id="GO:0098552">
    <property type="term" value="C:side of membrane"/>
    <property type="evidence" value="ECO:0007669"/>
    <property type="project" value="UniProtKB-KW"/>
</dbReference>
<reference evidence="11 12" key="1">
    <citation type="submission" date="2024-06" db="EMBL/GenBank/DDBJ databases">
        <title>A chromosome level genome sequence of Diviner's sage (Salvia divinorum).</title>
        <authorList>
            <person name="Ford S.A."/>
            <person name="Ro D.-K."/>
            <person name="Ness R.W."/>
            <person name="Phillips M.A."/>
        </authorList>
    </citation>
    <scope>NUCLEOTIDE SEQUENCE [LARGE SCALE GENOMIC DNA]</scope>
    <source>
        <strain evidence="11">SAF-2024a</strain>
        <tissue evidence="11">Leaf</tissue>
    </source>
</reference>
<evidence type="ECO:0000313" key="11">
    <source>
        <dbReference type="EMBL" id="KAL1566968.1"/>
    </source>
</evidence>
<accession>A0ABD1IE38</accession>
<dbReference type="Pfam" id="PF02469">
    <property type="entry name" value="Fasciclin"/>
    <property type="match status" value="1"/>
</dbReference>
<evidence type="ECO:0000256" key="9">
    <source>
        <dbReference type="SAM" id="SignalP"/>
    </source>
</evidence>
<evidence type="ECO:0000259" key="10">
    <source>
        <dbReference type="PROSITE" id="PS50213"/>
    </source>
</evidence>
<feature type="region of interest" description="Disordered" evidence="8">
    <location>
        <begin position="347"/>
        <end position="375"/>
    </location>
</feature>
<keyword evidence="4" id="KW-0336">GPI-anchor</keyword>
<dbReference type="InterPro" id="IPR033254">
    <property type="entry name" value="Plant_FLA"/>
</dbReference>
<dbReference type="Proteomes" id="UP001567538">
    <property type="component" value="Unassembled WGS sequence"/>
</dbReference>
<dbReference type="SUPFAM" id="SSF82153">
    <property type="entry name" value="FAS1 domain"/>
    <property type="match status" value="2"/>
</dbReference>
<protein>
    <submittedName>
        <fullName evidence="11">Fasciclin-like arabinogalactan protein 1</fullName>
    </submittedName>
</protein>
<keyword evidence="12" id="KW-1185">Reference proteome</keyword>
<proteinExistence type="inferred from homology"/>